<feature type="binding site" description="axial binding residue" evidence="5">
    <location>
        <position position="458"/>
    </location>
    <ligand>
        <name>heme</name>
        <dbReference type="ChEBI" id="CHEBI:30413"/>
    </ligand>
    <ligandPart>
        <name>Fe</name>
        <dbReference type="ChEBI" id="CHEBI:18248"/>
    </ligandPart>
</feature>
<dbReference type="GO" id="GO:0016705">
    <property type="term" value="F:oxidoreductase activity, acting on paired donors, with incorporation or reduction of molecular oxygen"/>
    <property type="evidence" value="ECO:0007669"/>
    <property type="project" value="InterPro"/>
</dbReference>
<dbReference type="InterPro" id="IPR002401">
    <property type="entry name" value="Cyt_P450_E_grp-I"/>
</dbReference>
<evidence type="ECO:0000313" key="7">
    <source>
        <dbReference type="EMBL" id="CAD9343809.1"/>
    </source>
</evidence>
<dbReference type="Pfam" id="PF00067">
    <property type="entry name" value="p450"/>
    <property type="match status" value="1"/>
</dbReference>
<dbReference type="PANTHER" id="PTHR24296">
    <property type="entry name" value="CYTOCHROME P450"/>
    <property type="match status" value="1"/>
</dbReference>
<dbReference type="GO" id="GO:0005506">
    <property type="term" value="F:iron ion binding"/>
    <property type="evidence" value="ECO:0007669"/>
    <property type="project" value="InterPro"/>
</dbReference>
<dbReference type="GO" id="GO:0004497">
    <property type="term" value="F:monooxygenase activity"/>
    <property type="evidence" value="ECO:0007669"/>
    <property type="project" value="UniProtKB-KW"/>
</dbReference>
<accession>A0A7S1ZMW3</accession>
<dbReference type="PROSITE" id="PS00086">
    <property type="entry name" value="CYTOCHROME_P450"/>
    <property type="match status" value="1"/>
</dbReference>
<evidence type="ECO:0000256" key="1">
    <source>
        <dbReference type="ARBA" id="ARBA00010617"/>
    </source>
</evidence>
<name>A0A7S1ZMW3_9STRA</name>
<keyword evidence="4 5" id="KW-0408">Iron</keyword>
<keyword evidence="2 5" id="KW-0479">Metal-binding</keyword>
<dbReference type="PRINTS" id="PR00385">
    <property type="entry name" value="P450"/>
</dbReference>
<evidence type="ECO:0000256" key="3">
    <source>
        <dbReference type="ARBA" id="ARBA00023002"/>
    </source>
</evidence>
<dbReference type="Gene3D" id="1.10.630.10">
    <property type="entry name" value="Cytochrome P450"/>
    <property type="match status" value="1"/>
</dbReference>
<gene>
    <name evidence="7" type="ORF">DBRI1063_LOCUS18028</name>
</gene>
<dbReference type="InterPro" id="IPR017972">
    <property type="entry name" value="Cyt_P450_CS"/>
</dbReference>
<evidence type="ECO:0000256" key="6">
    <source>
        <dbReference type="RuleBase" id="RU000461"/>
    </source>
</evidence>
<keyword evidence="3 6" id="KW-0560">Oxidoreductase</keyword>
<dbReference type="InterPro" id="IPR036396">
    <property type="entry name" value="Cyt_P450_sf"/>
</dbReference>
<evidence type="ECO:0000256" key="4">
    <source>
        <dbReference type="ARBA" id="ARBA00023004"/>
    </source>
</evidence>
<evidence type="ECO:0000256" key="2">
    <source>
        <dbReference type="ARBA" id="ARBA00022723"/>
    </source>
</evidence>
<reference evidence="7" key="1">
    <citation type="submission" date="2021-01" db="EMBL/GenBank/DDBJ databases">
        <authorList>
            <person name="Corre E."/>
            <person name="Pelletier E."/>
            <person name="Niang G."/>
            <person name="Scheremetjew M."/>
            <person name="Finn R."/>
            <person name="Kale V."/>
            <person name="Holt S."/>
            <person name="Cochrane G."/>
            <person name="Meng A."/>
            <person name="Brown T."/>
            <person name="Cohen L."/>
        </authorList>
    </citation>
    <scope>NUCLEOTIDE SEQUENCE</scope>
    <source>
        <strain evidence="7">Pop2</strain>
    </source>
</reference>
<dbReference type="GO" id="GO:0020037">
    <property type="term" value="F:heme binding"/>
    <property type="evidence" value="ECO:0007669"/>
    <property type="project" value="InterPro"/>
</dbReference>
<dbReference type="PRINTS" id="PR00463">
    <property type="entry name" value="EP450I"/>
</dbReference>
<dbReference type="InterPro" id="IPR001128">
    <property type="entry name" value="Cyt_P450"/>
</dbReference>
<comment type="cofactor">
    <cofactor evidence="5">
        <name>heme</name>
        <dbReference type="ChEBI" id="CHEBI:30413"/>
    </cofactor>
</comment>
<dbReference type="GO" id="GO:0006629">
    <property type="term" value="P:lipid metabolic process"/>
    <property type="evidence" value="ECO:0007669"/>
    <property type="project" value="UniProtKB-ARBA"/>
</dbReference>
<protein>
    <recommendedName>
        <fullName evidence="8">Cytochrome P450</fullName>
    </recommendedName>
</protein>
<dbReference type="AlphaFoldDB" id="A0A7S1ZMW3"/>
<keyword evidence="6" id="KW-0503">Monooxygenase</keyword>
<evidence type="ECO:0008006" key="8">
    <source>
        <dbReference type="Google" id="ProtNLM"/>
    </source>
</evidence>
<dbReference type="SUPFAM" id="SSF48264">
    <property type="entry name" value="Cytochrome P450"/>
    <property type="match status" value="1"/>
</dbReference>
<comment type="similarity">
    <text evidence="1 6">Belongs to the cytochrome P450 family.</text>
</comment>
<proteinExistence type="inferred from homology"/>
<sequence>MTAPSHLLPRESPNYYPPSPSTAILFFVTSFALCIVYCKIKPLPVPKSLPGPTSYPLIGILKYMIDHWEDWPEECVRLSKKYGRTWGGGVPNVRGLNGMFLFVVDEKCVKHILYDNFDNYHKGPSFRSLFRDLLGNGIFVSDGAIWQEHRKITSNMFSRNLLRSTAEVTLSKLHQITALFHENNNTTIDLQDIFFRMTFDTTSYVAFGCEMNSLQALDKGQHHFAQAFDEMQMLITERIVDPLFEIKRFFQIGSRERRIAQLKHILYHESSAIINARRRSVQDGDCLGPDLLSRFLDHSKMVGQPLHDNELHSVVMNILLAGRDTTACALSWAFFEIIKRPDVIQKIVQEATQICGGKNGYTHDTVNQLQYTHAVVMEVLRLHPSVPNDYKFAIHDDVLPDGTFVPAGAGVIWLPRYMGRSEEIWGPDALEFKPERFLNQKEPSMFRYTVFNAGYRLCLGKPLALMTIKMTLAYLLPKFQFVDHLGHSGEYFWTIVSSMKGGLPVKVSKLSDEL</sequence>
<keyword evidence="5 6" id="KW-0349">Heme</keyword>
<dbReference type="EMBL" id="HBGN01027901">
    <property type="protein sequence ID" value="CAD9343809.1"/>
    <property type="molecule type" value="Transcribed_RNA"/>
</dbReference>
<organism evidence="7">
    <name type="scientific">Ditylum brightwellii</name>
    <dbReference type="NCBI Taxonomy" id="49249"/>
    <lineage>
        <taxon>Eukaryota</taxon>
        <taxon>Sar</taxon>
        <taxon>Stramenopiles</taxon>
        <taxon>Ochrophyta</taxon>
        <taxon>Bacillariophyta</taxon>
        <taxon>Mediophyceae</taxon>
        <taxon>Lithodesmiophycidae</taxon>
        <taxon>Lithodesmiales</taxon>
        <taxon>Lithodesmiaceae</taxon>
        <taxon>Ditylum</taxon>
    </lineage>
</organism>
<evidence type="ECO:0000256" key="5">
    <source>
        <dbReference type="PIRSR" id="PIRSR602401-1"/>
    </source>
</evidence>